<dbReference type="HAMAP" id="MF_00097">
    <property type="entry name" value="TMP_synthase"/>
    <property type="match status" value="1"/>
</dbReference>
<comment type="catalytic activity">
    <reaction evidence="7 9 10">
        <text>2-(2-carboxy-4-methylthiazol-5-yl)ethyl phosphate + 4-amino-2-methyl-5-(diphosphooxymethyl)pyrimidine + 2 H(+) = thiamine phosphate + CO2 + diphosphate</text>
        <dbReference type="Rhea" id="RHEA:47848"/>
        <dbReference type="ChEBI" id="CHEBI:15378"/>
        <dbReference type="ChEBI" id="CHEBI:16526"/>
        <dbReference type="ChEBI" id="CHEBI:33019"/>
        <dbReference type="ChEBI" id="CHEBI:37575"/>
        <dbReference type="ChEBI" id="CHEBI:57841"/>
        <dbReference type="ChEBI" id="CHEBI:62890"/>
        <dbReference type="EC" id="2.5.1.3"/>
    </reaction>
</comment>
<comment type="catalytic activity">
    <reaction evidence="6 9 10">
        <text>4-methyl-5-(2-phosphooxyethyl)-thiazole + 4-amino-2-methyl-5-(diphosphooxymethyl)pyrimidine + H(+) = thiamine phosphate + diphosphate</text>
        <dbReference type="Rhea" id="RHEA:22328"/>
        <dbReference type="ChEBI" id="CHEBI:15378"/>
        <dbReference type="ChEBI" id="CHEBI:33019"/>
        <dbReference type="ChEBI" id="CHEBI:37575"/>
        <dbReference type="ChEBI" id="CHEBI:57841"/>
        <dbReference type="ChEBI" id="CHEBI:58296"/>
        <dbReference type="EC" id="2.5.1.3"/>
    </reaction>
</comment>
<evidence type="ECO:0000256" key="5">
    <source>
        <dbReference type="ARBA" id="ARBA00022977"/>
    </source>
</evidence>
<dbReference type="InterPro" id="IPR036206">
    <property type="entry name" value="ThiamineP_synth_sf"/>
</dbReference>
<dbReference type="EC" id="2.5.1.3" evidence="9"/>
<keyword evidence="4 9" id="KW-0460">Magnesium</keyword>
<feature type="binding site" evidence="9">
    <location>
        <begin position="142"/>
        <end position="144"/>
    </location>
    <ligand>
        <name>2-[(2R,5Z)-2-carboxy-4-methylthiazol-5(2H)-ylidene]ethyl phosphate</name>
        <dbReference type="ChEBI" id="CHEBI:62899"/>
    </ligand>
</feature>
<dbReference type="AlphaFoldDB" id="A0A378NQT1"/>
<comment type="cofactor">
    <cofactor evidence="9">
        <name>Mg(2+)</name>
        <dbReference type="ChEBI" id="CHEBI:18420"/>
    </cofactor>
    <text evidence="9">Binds 1 Mg(2+) ion per subunit.</text>
</comment>
<comment type="pathway">
    <text evidence="1 9 11">Cofactor biosynthesis; thiamine diphosphate biosynthesis; thiamine phosphate from 4-amino-2-methyl-5-diphosphomethylpyrimidine and 4-methyl-5-(2-phosphoethyl)-thiazole: step 1/1.</text>
</comment>
<dbReference type="InterPro" id="IPR013785">
    <property type="entry name" value="Aldolase_TIM"/>
</dbReference>
<dbReference type="PANTHER" id="PTHR20857:SF15">
    <property type="entry name" value="THIAMINE-PHOSPHATE SYNTHASE"/>
    <property type="match status" value="1"/>
</dbReference>
<name>A0A378NQT1_9FIRM</name>
<evidence type="ECO:0000256" key="10">
    <source>
        <dbReference type="RuleBase" id="RU003826"/>
    </source>
</evidence>
<feature type="binding site" evidence="9">
    <location>
        <position position="145"/>
    </location>
    <ligand>
        <name>4-amino-2-methyl-5-(diphosphooxymethyl)pyrimidine</name>
        <dbReference type="ChEBI" id="CHEBI:57841"/>
    </ligand>
</feature>
<proteinExistence type="inferred from homology"/>
<keyword evidence="5 9" id="KW-0784">Thiamine biosynthesis</keyword>
<accession>A0A378NQT1</accession>
<feature type="binding site" evidence="9">
    <location>
        <position position="172"/>
    </location>
    <ligand>
        <name>2-[(2R,5Z)-2-carboxy-4-methylthiazol-5(2H)-ylidene]ethyl phosphate</name>
        <dbReference type="ChEBI" id="CHEBI:62899"/>
    </ligand>
</feature>
<organism evidence="13 14">
    <name type="scientific">Megamonas hypermegale</name>
    <dbReference type="NCBI Taxonomy" id="158847"/>
    <lineage>
        <taxon>Bacteria</taxon>
        <taxon>Bacillati</taxon>
        <taxon>Bacillota</taxon>
        <taxon>Negativicutes</taxon>
        <taxon>Selenomonadales</taxon>
        <taxon>Selenomonadaceae</taxon>
        <taxon>Megamonas</taxon>
    </lineage>
</organism>
<sequence>MRKGMEHFINNPIYTITAEAMSNGRNNIEVVGKMLEAGIKFIQYREKEKPALERYQECMQLVKMTKEAGAIFIIDDFVDLAMAVNADGVHIGQTDLPPQVVRQLIGEDKILGLSTHEEAQLQKANELGDIIDYIGVGPVYATQTKKDAVPVGFSYVDYASKYAKHPFVAIGGIKEHNICEVASHGAKTFAIVSEIVSADDIVNKIKSIEKTLQNKL</sequence>
<feature type="binding site" evidence="9">
    <location>
        <begin position="43"/>
        <end position="47"/>
    </location>
    <ligand>
        <name>4-amino-2-methyl-5-(diphosphooxymethyl)pyrimidine</name>
        <dbReference type="ChEBI" id="CHEBI:57841"/>
    </ligand>
</feature>
<feature type="binding site" evidence="9">
    <location>
        <position position="76"/>
    </location>
    <ligand>
        <name>Mg(2+)</name>
        <dbReference type="ChEBI" id="CHEBI:18420"/>
    </ligand>
</feature>
<dbReference type="RefSeq" id="WP_018998579.1">
    <property type="nucleotide sequence ID" value="NZ_UGPP01000001.1"/>
</dbReference>
<dbReference type="STRING" id="1122216.GCA_000423385_01573"/>
<evidence type="ECO:0000313" key="14">
    <source>
        <dbReference type="Proteomes" id="UP000255234"/>
    </source>
</evidence>
<evidence type="ECO:0000256" key="1">
    <source>
        <dbReference type="ARBA" id="ARBA00005165"/>
    </source>
</evidence>
<dbReference type="Pfam" id="PF02581">
    <property type="entry name" value="TMP-TENI"/>
    <property type="match status" value="1"/>
</dbReference>
<evidence type="ECO:0000256" key="6">
    <source>
        <dbReference type="ARBA" id="ARBA00047334"/>
    </source>
</evidence>
<dbReference type="InterPro" id="IPR022998">
    <property type="entry name" value="ThiamineP_synth_TenI"/>
</dbReference>
<feature type="domain" description="Thiamine phosphate synthase/TenI" evidence="12">
    <location>
        <begin position="13"/>
        <end position="195"/>
    </location>
</feature>
<dbReference type="SUPFAM" id="SSF51391">
    <property type="entry name" value="Thiamin phosphate synthase"/>
    <property type="match status" value="1"/>
</dbReference>
<dbReference type="InterPro" id="IPR034291">
    <property type="entry name" value="TMP_synthase"/>
</dbReference>
<evidence type="ECO:0000256" key="9">
    <source>
        <dbReference type="HAMAP-Rule" id="MF_00097"/>
    </source>
</evidence>
<dbReference type="GO" id="GO:0009228">
    <property type="term" value="P:thiamine biosynthetic process"/>
    <property type="evidence" value="ECO:0007669"/>
    <property type="project" value="UniProtKB-KW"/>
</dbReference>
<dbReference type="GO" id="GO:0005737">
    <property type="term" value="C:cytoplasm"/>
    <property type="evidence" value="ECO:0007669"/>
    <property type="project" value="TreeGrafter"/>
</dbReference>
<feature type="binding site" evidence="9">
    <location>
        <position position="95"/>
    </location>
    <ligand>
        <name>Mg(2+)</name>
        <dbReference type="ChEBI" id="CHEBI:18420"/>
    </ligand>
</feature>
<comment type="catalytic activity">
    <reaction evidence="8 9 10">
        <text>2-[(2R,5Z)-2-carboxy-4-methylthiazol-5(2H)-ylidene]ethyl phosphate + 4-amino-2-methyl-5-(diphosphooxymethyl)pyrimidine + 2 H(+) = thiamine phosphate + CO2 + diphosphate</text>
        <dbReference type="Rhea" id="RHEA:47844"/>
        <dbReference type="ChEBI" id="CHEBI:15378"/>
        <dbReference type="ChEBI" id="CHEBI:16526"/>
        <dbReference type="ChEBI" id="CHEBI:33019"/>
        <dbReference type="ChEBI" id="CHEBI:37575"/>
        <dbReference type="ChEBI" id="CHEBI:57841"/>
        <dbReference type="ChEBI" id="CHEBI:62899"/>
        <dbReference type="EC" id="2.5.1.3"/>
    </reaction>
</comment>
<dbReference type="Proteomes" id="UP000255234">
    <property type="component" value="Unassembled WGS sequence"/>
</dbReference>
<dbReference type="UniPathway" id="UPA00060">
    <property type="reaction ID" value="UER00141"/>
</dbReference>
<feature type="binding site" evidence="9">
    <location>
        <begin position="192"/>
        <end position="193"/>
    </location>
    <ligand>
        <name>2-[(2R,5Z)-2-carboxy-4-methylthiazol-5(2H)-ylidene]ethyl phosphate</name>
        <dbReference type="ChEBI" id="CHEBI:62899"/>
    </ligand>
</feature>
<evidence type="ECO:0000256" key="4">
    <source>
        <dbReference type="ARBA" id="ARBA00022842"/>
    </source>
</evidence>
<dbReference type="CDD" id="cd00564">
    <property type="entry name" value="TMP_TenI"/>
    <property type="match status" value="1"/>
</dbReference>
<comment type="similarity">
    <text evidence="9 10">Belongs to the thiamine-phosphate synthase family.</text>
</comment>
<evidence type="ECO:0000256" key="11">
    <source>
        <dbReference type="RuleBase" id="RU004253"/>
    </source>
</evidence>
<evidence type="ECO:0000256" key="7">
    <source>
        <dbReference type="ARBA" id="ARBA00047851"/>
    </source>
</evidence>
<protein>
    <recommendedName>
        <fullName evidence="9">Thiamine-phosphate synthase</fullName>
        <shortName evidence="9">TP synthase</shortName>
        <shortName evidence="9">TPS</shortName>
        <ecNumber evidence="9">2.5.1.3</ecNumber>
    </recommendedName>
    <alternativeName>
        <fullName evidence="9">Thiamine-phosphate pyrophosphorylase</fullName>
        <shortName evidence="9">TMP pyrophosphorylase</shortName>
        <shortName evidence="9">TMP-PPase</shortName>
    </alternativeName>
</protein>
<dbReference type="Gene3D" id="3.20.20.70">
    <property type="entry name" value="Aldolase class I"/>
    <property type="match status" value="1"/>
</dbReference>
<keyword evidence="2 9" id="KW-0808">Transferase</keyword>
<comment type="function">
    <text evidence="9">Condenses 4-methyl-5-(beta-hydroxyethyl)thiazole monophosphate (THZ-P) and 2-methyl-4-amino-5-hydroxymethyl pyrimidine pyrophosphate (HMP-PP) to form thiamine monophosphate (TMP).</text>
</comment>
<evidence type="ECO:0000256" key="3">
    <source>
        <dbReference type="ARBA" id="ARBA00022723"/>
    </source>
</evidence>
<dbReference type="PANTHER" id="PTHR20857">
    <property type="entry name" value="THIAMINE-PHOSPHATE PYROPHOSPHORYLASE"/>
    <property type="match status" value="1"/>
</dbReference>
<feature type="binding site" evidence="9">
    <location>
        <position position="75"/>
    </location>
    <ligand>
        <name>4-amino-2-methyl-5-(diphosphooxymethyl)pyrimidine</name>
        <dbReference type="ChEBI" id="CHEBI:57841"/>
    </ligand>
</feature>
<evidence type="ECO:0000256" key="8">
    <source>
        <dbReference type="ARBA" id="ARBA00047883"/>
    </source>
</evidence>
<dbReference type="EMBL" id="UGPP01000001">
    <property type="protein sequence ID" value="STY70226.1"/>
    <property type="molecule type" value="Genomic_DNA"/>
</dbReference>
<evidence type="ECO:0000313" key="13">
    <source>
        <dbReference type="EMBL" id="STY70226.1"/>
    </source>
</evidence>
<dbReference type="FunFam" id="3.20.20.70:FF:000096">
    <property type="entry name" value="Thiamine-phosphate synthase"/>
    <property type="match status" value="1"/>
</dbReference>
<dbReference type="GO" id="GO:0004789">
    <property type="term" value="F:thiamine-phosphate diphosphorylase activity"/>
    <property type="evidence" value="ECO:0007669"/>
    <property type="project" value="UniProtKB-UniRule"/>
</dbReference>
<gene>
    <name evidence="9 13" type="primary">thiE</name>
    <name evidence="13" type="ORF">NCTC10571_00341</name>
</gene>
<dbReference type="GO" id="GO:0000287">
    <property type="term" value="F:magnesium ion binding"/>
    <property type="evidence" value="ECO:0007669"/>
    <property type="project" value="UniProtKB-UniRule"/>
</dbReference>
<keyword evidence="3 9" id="KW-0479">Metal-binding</keyword>
<feature type="binding site" evidence="9">
    <location>
        <position position="114"/>
    </location>
    <ligand>
        <name>4-amino-2-methyl-5-(diphosphooxymethyl)pyrimidine</name>
        <dbReference type="ChEBI" id="CHEBI:57841"/>
    </ligand>
</feature>
<reference evidence="13 14" key="1">
    <citation type="submission" date="2018-06" db="EMBL/GenBank/DDBJ databases">
        <authorList>
            <consortium name="Pathogen Informatics"/>
            <person name="Doyle S."/>
        </authorList>
    </citation>
    <scope>NUCLEOTIDE SEQUENCE [LARGE SCALE GENOMIC DNA]</scope>
    <source>
        <strain evidence="13 14">NCTC10571</strain>
    </source>
</reference>
<evidence type="ECO:0000256" key="2">
    <source>
        <dbReference type="ARBA" id="ARBA00022679"/>
    </source>
</evidence>
<dbReference type="NCBIfam" id="TIGR00693">
    <property type="entry name" value="thiE"/>
    <property type="match status" value="1"/>
</dbReference>
<dbReference type="GO" id="GO:0009229">
    <property type="term" value="P:thiamine diphosphate biosynthetic process"/>
    <property type="evidence" value="ECO:0007669"/>
    <property type="project" value="UniProtKB-UniRule"/>
</dbReference>
<evidence type="ECO:0000259" key="12">
    <source>
        <dbReference type="Pfam" id="PF02581"/>
    </source>
</evidence>